<dbReference type="AlphaFoldDB" id="A0A2H3TVP2"/>
<evidence type="ECO:0000256" key="1">
    <source>
        <dbReference type="SAM" id="MobiDB-lite"/>
    </source>
</evidence>
<dbReference type="VEuPathDB" id="FungiDB:FOMG_11546"/>
<name>A0A2H3TVP2_FUSOX</name>
<gene>
    <name evidence="2" type="ORF">FRV6_10096</name>
</gene>
<feature type="region of interest" description="Disordered" evidence="1">
    <location>
        <begin position="60"/>
        <end position="118"/>
    </location>
</feature>
<proteinExistence type="predicted"/>
<dbReference type="VEuPathDB" id="FungiDB:FOZG_07938"/>
<reference evidence="3" key="1">
    <citation type="submission" date="2016-09" db="EMBL/GenBank/DDBJ databases">
        <authorList>
            <person name="Guldener U."/>
        </authorList>
    </citation>
    <scope>NUCLEOTIDE SEQUENCE [LARGE SCALE GENOMIC DNA]</scope>
    <source>
        <strain evidence="3">V64-1</strain>
    </source>
</reference>
<accession>A0A2H3TVP2</accession>
<feature type="compositionally biased region" description="Basic and acidic residues" evidence="1">
    <location>
        <begin position="177"/>
        <end position="186"/>
    </location>
</feature>
<dbReference type="Proteomes" id="UP000219369">
    <property type="component" value="Unassembled WGS sequence"/>
</dbReference>
<dbReference type="VEuPathDB" id="FungiDB:FOXG_19101"/>
<protein>
    <submittedName>
        <fullName evidence="2">Uncharacterized protein</fullName>
    </submittedName>
</protein>
<feature type="region of interest" description="Disordered" evidence="1">
    <location>
        <begin position="141"/>
        <end position="186"/>
    </location>
</feature>
<feature type="compositionally biased region" description="Low complexity" evidence="1">
    <location>
        <begin position="60"/>
        <end position="87"/>
    </location>
</feature>
<dbReference type="EMBL" id="FMJY01000005">
    <property type="protein sequence ID" value="SCO85969.1"/>
    <property type="molecule type" value="Genomic_DNA"/>
</dbReference>
<feature type="compositionally biased region" description="Polar residues" evidence="1">
    <location>
        <begin position="96"/>
        <end position="115"/>
    </location>
</feature>
<dbReference type="OrthoDB" id="5017605at2759"/>
<evidence type="ECO:0000313" key="3">
    <source>
        <dbReference type="Proteomes" id="UP000219369"/>
    </source>
</evidence>
<feature type="compositionally biased region" description="Basic residues" evidence="1">
    <location>
        <begin position="142"/>
        <end position="156"/>
    </location>
</feature>
<organism evidence="2 3">
    <name type="scientific">Fusarium oxysporum</name>
    <name type="common">Fusarium vascular wilt</name>
    <dbReference type="NCBI Taxonomy" id="5507"/>
    <lineage>
        <taxon>Eukaryota</taxon>
        <taxon>Fungi</taxon>
        <taxon>Dikarya</taxon>
        <taxon>Ascomycota</taxon>
        <taxon>Pezizomycotina</taxon>
        <taxon>Sordariomycetes</taxon>
        <taxon>Hypocreomycetidae</taxon>
        <taxon>Hypocreales</taxon>
        <taxon>Nectriaceae</taxon>
        <taxon>Fusarium</taxon>
        <taxon>Fusarium oxysporum species complex</taxon>
    </lineage>
</organism>
<evidence type="ECO:0000313" key="2">
    <source>
        <dbReference type="EMBL" id="SCO85969.1"/>
    </source>
</evidence>
<sequence length="186" mass="20260">MQGMPFHSSSFTSGDHHAATAGSSLASIKKAQPTHLHNVDIYIWEISYQSATTIQRDVSSPFVTSASSPSTTDSGSSSHPQQPQQSPNADTDQHRSVSPTTTVTINSGLSNSSSEEVLPAHYQSTRRVLCPECRTYTSKRSFNMKRHRKACHKKATSGRPKATENPRSRVSGATPFGDRRESLEGE</sequence>